<feature type="domain" description="Tyrosine specific protein phosphatases" evidence="2">
    <location>
        <begin position="113"/>
        <end position="148"/>
    </location>
</feature>
<dbReference type="InterPro" id="IPR026893">
    <property type="entry name" value="Tyr/Ser_Pase_IphP-type"/>
</dbReference>
<comment type="similarity">
    <text evidence="1">Belongs to the protein-tyrosine phosphatase family.</text>
</comment>
<accession>A0A6P0HNK9</accession>
<dbReference type="Proteomes" id="UP000468687">
    <property type="component" value="Unassembled WGS sequence"/>
</dbReference>
<evidence type="ECO:0000256" key="1">
    <source>
        <dbReference type="ARBA" id="ARBA00009580"/>
    </source>
</evidence>
<dbReference type="InterPro" id="IPR029021">
    <property type="entry name" value="Prot-tyrosine_phosphatase-like"/>
</dbReference>
<evidence type="ECO:0000259" key="2">
    <source>
        <dbReference type="PROSITE" id="PS50056"/>
    </source>
</evidence>
<comment type="caution">
    <text evidence="3">The sequence shown here is derived from an EMBL/GenBank/DDBJ whole genome shotgun (WGS) entry which is preliminary data.</text>
</comment>
<reference evidence="3 4" key="1">
    <citation type="journal article" date="2014" name="Int. J. Syst. Evol. Microbiol.">
        <title>Nocardioides zeae sp. nov., isolated from the stem of Zea mays.</title>
        <authorList>
            <person name="Glaeser S.P."/>
            <person name="McInroy J.A."/>
            <person name="Busse H.J."/>
            <person name="Kampfer P."/>
        </authorList>
    </citation>
    <scope>NUCLEOTIDE SEQUENCE [LARGE SCALE GENOMIC DNA]</scope>
    <source>
        <strain evidence="3 4">JCM 30728</strain>
    </source>
</reference>
<dbReference type="GO" id="GO:0004721">
    <property type="term" value="F:phosphoprotein phosphatase activity"/>
    <property type="evidence" value="ECO:0007669"/>
    <property type="project" value="InterPro"/>
</dbReference>
<proteinExistence type="inferred from homology"/>
<dbReference type="PROSITE" id="PS50056">
    <property type="entry name" value="TYR_PHOSPHATASE_2"/>
    <property type="match status" value="1"/>
</dbReference>
<evidence type="ECO:0000313" key="4">
    <source>
        <dbReference type="Proteomes" id="UP000468687"/>
    </source>
</evidence>
<gene>
    <name evidence="3" type="ORF">G3T38_16315</name>
</gene>
<dbReference type="RefSeq" id="WP_163773382.1">
    <property type="nucleotide sequence ID" value="NZ_JAAGXA010000012.1"/>
</dbReference>
<protein>
    <submittedName>
        <fullName evidence="3">Tyrosine-protein phosphatase</fullName>
    </submittedName>
</protein>
<name>A0A6P0HNK9_9ACTN</name>
<dbReference type="PANTHER" id="PTHR31126">
    <property type="entry name" value="TYROSINE-PROTEIN PHOSPHATASE"/>
    <property type="match status" value="1"/>
</dbReference>
<dbReference type="AlphaFoldDB" id="A0A6P0HNK9"/>
<sequence>MNAPTGPLAPLRDAGAVNLRDLGGVRTGDGRRVRTGRLLRCDYPAFAEGPAGADVVARSGLRTVVDLRLEEEIGVECPPWTALGIDHRQVSLVSGRGDSWHAGYARYLVHRPQHVVEAVRLLMELPGPALFHCAAGKDRTGVVAALLLKALDVPDEEVTADYVRTAEVLPTIMTRLLGHEYYQRILARTTLEDQTPTARNIGELLAHLAEAGGAERWLLDHGLPEETLAAFRAAMLE</sequence>
<organism evidence="3 4">
    <name type="scientific">Nocardioides zeae</name>
    <dbReference type="NCBI Taxonomy" id="1457234"/>
    <lineage>
        <taxon>Bacteria</taxon>
        <taxon>Bacillati</taxon>
        <taxon>Actinomycetota</taxon>
        <taxon>Actinomycetes</taxon>
        <taxon>Propionibacteriales</taxon>
        <taxon>Nocardioidaceae</taxon>
        <taxon>Nocardioides</taxon>
    </lineage>
</organism>
<dbReference type="Pfam" id="PF13350">
    <property type="entry name" value="Y_phosphatase3"/>
    <property type="match status" value="1"/>
</dbReference>
<dbReference type="EMBL" id="JAAGXA010000012">
    <property type="protein sequence ID" value="NEN79834.1"/>
    <property type="molecule type" value="Genomic_DNA"/>
</dbReference>
<dbReference type="InterPro" id="IPR000387">
    <property type="entry name" value="Tyr_Pase_dom"/>
</dbReference>
<dbReference type="PANTHER" id="PTHR31126:SF1">
    <property type="entry name" value="TYROSINE SPECIFIC PROTEIN PHOSPHATASES DOMAIN-CONTAINING PROTEIN"/>
    <property type="match status" value="1"/>
</dbReference>
<keyword evidence="4" id="KW-1185">Reference proteome</keyword>
<dbReference type="InterPro" id="IPR016130">
    <property type="entry name" value="Tyr_Pase_AS"/>
</dbReference>
<evidence type="ECO:0000313" key="3">
    <source>
        <dbReference type="EMBL" id="NEN79834.1"/>
    </source>
</evidence>
<dbReference type="Gene3D" id="3.90.190.10">
    <property type="entry name" value="Protein tyrosine phosphatase superfamily"/>
    <property type="match status" value="1"/>
</dbReference>
<dbReference type="SUPFAM" id="SSF52799">
    <property type="entry name" value="(Phosphotyrosine protein) phosphatases II"/>
    <property type="match status" value="1"/>
</dbReference>
<dbReference type="PROSITE" id="PS00383">
    <property type="entry name" value="TYR_PHOSPHATASE_1"/>
    <property type="match status" value="1"/>
</dbReference>